<feature type="region of interest" description="Disordered" evidence="1">
    <location>
        <begin position="222"/>
        <end position="242"/>
    </location>
</feature>
<proteinExistence type="predicted"/>
<feature type="region of interest" description="Disordered" evidence="1">
    <location>
        <begin position="153"/>
        <end position="185"/>
    </location>
</feature>
<sequence>MKFVISLVVLSCAMFEARGYPYAYYPSYGNVDTFSYGDASRGGMALSRYYNPYYNPSAVGGGMAAFMVRQPEAQATSSQSGQYYVPDRRRQTQQEVNYAPPQQNEVYYPQQPDNQAFIPTEATELADPTEKAEVAPTTVKSVAVPELVEPEIEQVPEEEPVQKPKKLNKKKQVKRPIDDEDEEEYAPRMPAAAFFPMFFGYGGRGGGPGGPTAVANAYSTGRGGVATSHATAYGTPRQDERS</sequence>
<reference evidence="3" key="1">
    <citation type="submission" date="2017-09" db="EMBL/GenBank/DDBJ databases">
        <title>Contemporary evolution of a Lepidopteran species, Heliothis virescens, in response to modern agricultural practices.</title>
        <authorList>
            <person name="Fritz M.L."/>
            <person name="Deyonke A.M."/>
            <person name="Papanicolaou A."/>
            <person name="Micinski S."/>
            <person name="Westbrook J."/>
            <person name="Gould F."/>
        </authorList>
    </citation>
    <scope>NUCLEOTIDE SEQUENCE [LARGE SCALE GENOMIC DNA]</scope>
    <source>
        <strain evidence="3">HvINT-</strain>
        <tissue evidence="3">Whole body</tissue>
    </source>
</reference>
<evidence type="ECO:0000313" key="3">
    <source>
        <dbReference type="EMBL" id="PCG70520.1"/>
    </source>
</evidence>
<evidence type="ECO:0000256" key="1">
    <source>
        <dbReference type="SAM" id="MobiDB-lite"/>
    </source>
</evidence>
<gene>
    <name evidence="3" type="ORF">B5V51_2856</name>
</gene>
<name>A0A2A4JGH0_HELVI</name>
<keyword evidence="2" id="KW-0732">Signal</keyword>
<protein>
    <recommendedName>
        <fullName evidence="4">DUF4794 domain-containing protein</fullName>
    </recommendedName>
</protein>
<organism evidence="3">
    <name type="scientific">Heliothis virescens</name>
    <name type="common">Tobacco budworm moth</name>
    <dbReference type="NCBI Taxonomy" id="7102"/>
    <lineage>
        <taxon>Eukaryota</taxon>
        <taxon>Metazoa</taxon>
        <taxon>Ecdysozoa</taxon>
        <taxon>Arthropoda</taxon>
        <taxon>Hexapoda</taxon>
        <taxon>Insecta</taxon>
        <taxon>Pterygota</taxon>
        <taxon>Neoptera</taxon>
        <taxon>Endopterygota</taxon>
        <taxon>Lepidoptera</taxon>
        <taxon>Glossata</taxon>
        <taxon>Ditrysia</taxon>
        <taxon>Noctuoidea</taxon>
        <taxon>Noctuidae</taxon>
        <taxon>Heliothinae</taxon>
        <taxon>Heliothis</taxon>
    </lineage>
</organism>
<dbReference type="EMBL" id="NWSH01001653">
    <property type="protein sequence ID" value="PCG70520.1"/>
    <property type="molecule type" value="Genomic_DNA"/>
</dbReference>
<feature type="compositionally biased region" description="Basic residues" evidence="1">
    <location>
        <begin position="163"/>
        <end position="174"/>
    </location>
</feature>
<dbReference type="STRING" id="7102.A0A2A4JGH0"/>
<comment type="caution">
    <text evidence="3">The sequence shown here is derived from an EMBL/GenBank/DDBJ whole genome shotgun (WGS) entry which is preliminary data.</text>
</comment>
<evidence type="ECO:0000256" key="2">
    <source>
        <dbReference type="SAM" id="SignalP"/>
    </source>
</evidence>
<feature type="chain" id="PRO_5012878755" description="DUF4794 domain-containing protein" evidence="2">
    <location>
        <begin position="20"/>
        <end position="242"/>
    </location>
</feature>
<accession>A0A2A4JGH0</accession>
<dbReference type="AlphaFoldDB" id="A0A2A4JGH0"/>
<evidence type="ECO:0008006" key="4">
    <source>
        <dbReference type="Google" id="ProtNLM"/>
    </source>
</evidence>
<feature type="signal peptide" evidence="2">
    <location>
        <begin position="1"/>
        <end position="19"/>
    </location>
</feature>